<name>A0A857DGF2_9FIRM</name>
<evidence type="ECO:0000256" key="11">
    <source>
        <dbReference type="HAMAP-Rule" id="MF_00228"/>
    </source>
</evidence>
<evidence type="ECO:0000256" key="10">
    <source>
        <dbReference type="ARBA" id="ARBA00022977"/>
    </source>
</evidence>
<evidence type="ECO:0000256" key="1">
    <source>
        <dbReference type="ARBA" id="ARBA00001771"/>
    </source>
</evidence>
<dbReference type="NCBIfam" id="NF006830">
    <property type="entry name" value="PRK09355.1"/>
    <property type="match status" value="1"/>
</dbReference>
<reference evidence="12 13" key="1">
    <citation type="submission" date="2019-12" db="EMBL/GenBank/DDBJ databases">
        <title>Sequence classification of anaerobic respiratory reductive dehalogenases: First we see many, then we see few.</title>
        <authorList>
            <person name="Molenda O."/>
            <person name="Puentes Jacome L.A."/>
            <person name="Cao X."/>
            <person name="Nesbo C.L."/>
            <person name="Tang S."/>
            <person name="Morson N."/>
            <person name="Patron J."/>
            <person name="Lomheim L."/>
            <person name="Wishart D.S."/>
            <person name="Edwards E.A."/>
        </authorList>
    </citation>
    <scope>NUCLEOTIDE SEQUENCE [LARGE SCALE GENOMIC DNA]</scope>
    <source>
        <strain evidence="12 13">12DCA</strain>
    </source>
</reference>
<keyword evidence="6 11" id="KW-0547">Nucleotide-binding</keyword>
<evidence type="ECO:0000256" key="9">
    <source>
        <dbReference type="ARBA" id="ARBA00022842"/>
    </source>
</evidence>
<dbReference type="InterPro" id="IPR000417">
    <property type="entry name" value="Hyethyz_kinase"/>
</dbReference>
<evidence type="ECO:0000256" key="4">
    <source>
        <dbReference type="ARBA" id="ARBA00022679"/>
    </source>
</evidence>
<evidence type="ECO:0000256" key="2">
    <source>
        <dbReference type="ARBA" id="ARBA00001946"/>
    </source>
</evidence>
<dbReference type="InterPro" id="IPR029056">
    <property type="entry name" value="Ribokinase-like"/>
</dbReference>
<dbReference type="PRINTS" id="PR01099">
    <property type="entry name" value="HYETHTZKNASE"/>
</dbReference>
<dbReference type="GO" id="GO:0005524">
    <property type="term" value="F:ATP binding"/>
    <property type="evidence" value="ECO:0007669"/>
    <property type="project" value="UniProtKB-UniRule"/>
</dbReference>
<feature type="binding site" evidence="11">
    <location>
        <position position="195"/>
    </location>
    <ligand>
        <name>substrate</name>
    </ligand>
</feature>
<dbReference type="HAMAP" id="MF_00228">
    <property type="entry name" value="Thz_kinase"/>
    <property type="match status" value="1"/>
</dbReference>
<evidence type="ECO:0000256" key="8">
    <source>
        <dbReference type="ARBA" id="ARBA00022840"/>
    </source>
</evidence>
<keyword evidence="9 11" id="KW-0460">Magnesium</keyword>
<feature type="binding site" evidence="11">
    <location>
        <position position="122"/>
    </location>
    <ligand>
        <name>ATP</name>
        <dbReference type="ChEBI" id="CHEBI:30616"/>
    </ligand>
</feature>
<dbReference type="RefSeq" id="WP_025204949.1">
    <property type="nucleotide sequence ID" value="NZ_CP046996.1"/>
</dbReference>
<keyword evidence="4 11" id="KW-0808">Transferase</keyword>
<organism evidence="12 13">
    <name type="scientific">Dehalobacter restrictus</name>
    <dbReference type="NCBI Taxonomy" id="55583"/>
    <lineage>
        <taxon>Bacteria</taxon>
        <taxon>Bacillati</taxon>
        <taxon>Bacillota</taxon>
        <taxon>Clostridia</taxon>
        <taxon>Eubacteriales</taxon>
        <taxon>Desulfitobacteriaceae</taxon>
        <taxon>Dehalobacter</taxon>
    </lineage>
</organism>
<dbReference type="EMBL" id="CP046996">
    <property type="protein sequence ID" value="QGZ99354.1"/>
    <property type="molecule type" value="Genomic_DNA"/>
</dbReference>
<protein>
    <recommendedName>
        <fullName evidence="11">Hydroxyethylthiazole kinase</fullName>
        <ecNumber evidence="11">2.7.1.50</ecNumber>
    </recommendedName>
    <alternativeName>
        <fullName evidence="11">4-methyl-5-beta-hydroxyethylthiazole kinase</fullName>
        <shortName evidence="11">TH kinase</shortName>
        <shortName evidence="11">Thz kinase</shortName>
    </alternativeName>
</protein>
<keyword evidence="8 11" id="KW-0067">ATP-binding</keyword>
<dbReference type="NCBIfam" id="TIGR00694">
    <property type="entry name" value="thiM"/>
    <property type="match status" value="1"/>
</dbReference>
<comment type="cofactor">
    <cofactor evidence="2 11">
        <name>Mg(2+)</name>
        <dbReference type="ChEBI" id="CHEBI:18420"/>
    </cofactor>
</comment>
<comment type="pathway">
    <text evidence="3 11">Cofactor biosynthesis; thiamine diphosphate biosynthesis; 4-methyl-5-(2-phosphoethyl)-thiazole from 5-(2-hydroxyethyl)-4-methylthiazole: step 1/1.</text>
</comment>
<comment type="catalytic activity">
    <reaction evidence="1 11">
        <text>5-(2-hydroxyethyl)-4-methylthiazole + ATP = 4-methyl-5-(2-phosphooxyethyl)-thiazole + ADP + H(+)</text>
        <dbReference type="Rhea" id="RHEA:24212"/>
        <dbReference type="ChEBI" id="CHEBI:15378"/>
        <dbReference type="ChEBI" id="CHEBI:17957"/>
        <dbReference type="ChEBI" id="CHEBI:30616"/>
        <dbReference type="ChEBI" id="CHEBI:58296"/>
        <dbReference type="ChEBI" id="CHEBI:456216"/>
        <dbReference type="EC" id="2.7.1.50"/>
    </reaction>
</comment>
<keyword evidence="7 11" id="KW-0418">Kinase</keyword>
<dbReference type="EC" id="2.7.1.50" evidence="11"/>
<evidence type="ECO:0000256" key="6">
    <source>
        <dbReference type="ARBA" id="ARBA00022741"/>
    </source>
</evidence>
<dbReference type="AlphaFoldDB" id="A0A857DGF2"/>
<dbReference type="GO" id="GO:0009228">
    <property type="term" value="P:thiamine biosynthetic process"/>
    <property type="evidence" value="ECO:0007669"/>
    <property type="project" value="UniProtKB-KW"/>
</dbReference>
<dbReference type="SUPFAM" id="SSF53613">
    <property type="entry name" value="Ribokinase-like"/>
    <property type="match status" value="1"/>
</dbReference>
<keyword evidence="5 11" id="KW-0479">Metal-binding</keyword>
<evidence type="ECO:0000256" key="3">
    <source>
        <dbReference type="ARBA" id="ARBA00004868"/>
    </source>
</evidence>
<keyword evidence="10 11" id="KW-0784">Thiamine biosynthesis</keyword>
<dbReference type="GO" id="GO:0009229">
    <property type="term" value="P:thiamine diphosphate biosynthetic process"/>
    <property type="evidence" value="ECO:0007669"/>
    <property type="project" value="UniProtKB-UniRule"/>
</dbReference>
<gene>
    <name evidence="11 12" type="primary">thiM</name>
    <name evidence="12" type="ORF">GQ588_01035</name>
</gene>
<comment type="function">
    <text evidence="11">Catalyzes the phosphorylation of the hydroxyl group of 4-methyl-5-beta-hydroxyethylthiazole (THZ).</text>
</comment>
<comment type="similarity">
    <text evidence="11">Belongs to the Thz kinase family.</text>
</comment>
<proteinExistence type="inferred from homology"/>
<dbReference type="Gene3D" id="3.40.1190.20">
    <property type="match status" value="1"/>
</dbReference>
<dbReference type="GO" id="GO:0000287">
    <property type="term" value="F:magnesium ion binding"/>
    <property type="evidence" value="ECO:0007669"/>
    <property type="project" value="UniProtKB-UniRule"/>
</dbReference>
<dbReference type="Pfam" id="PF02110">
    <property type="entry name" value="HK"/>
    <property type="match status" value="1"/>
</dbReference>
<evidence type="ECO:0000313" key="13">
    <source>
        <dbReference type="Proteomes" id="UP000430508"/>
    </source>
</evidence>
<feature type="binding site" evidence="11">
    <location>
        <position position="168"/>
    </location>
    <ligand>
        <name>ATP</name>
        <dbReference type="ChEBI" id="CHEBI:30616"/>
    </ligand>
</feature>
<dbReference type="Proteomes" id="UP000430508">
    <property type="component" value="Chromosome"/>
</dbReference>
<feature type="binding site" evidence="11">
    <location>
        <position position="46"/>
    </location>
    <ligand>
        <name>substrate</name>
    </ligand>
</feature>
<dbReference type="GO" id="GO:0004417">
    <property type="term" value="F:hydroxyethylthiazole kinase activity"/>
    <property type="evidence" value="ECO:0007669"/>
    <property type="project" value="UniProtKB-UniRule"/>
</dbReference>
<dbReference type="CDD" id="cd01170">
    <property type="entry name" value="THZ_kinase"/>
    <property type="match status" value="1"/>
</dbReference>
<sequence length="271" mass="28656">MDIIKECVEALKELKERRPLVHNITNYVTVNDCANIILALGGSPVMADDISEVEDMVAIASSLVINMGTLSERTVGSMIKAGKRANQLHIPVIFDPVGVGATPYRNKVAQTLLNEIHFAVIRGNMSEIKCLNGLNVQTKGVDSVTDETGGVEVAKDLAARMNCVAAVTGKTDIITNGKAVCSIANGHPILAHVTGTGCMATALVGTYCGVVADSFIAAAAGVMTMGLAGELAQRTLQDKEGIGTFRVRLFDSVYNLGEDTIRKEGRIKLLA</sequence>
<evidence type="ECO:0000313" key="12">
    <source>
        <dbReference type="EMBL" id="QGZ99354.1"/>
    </source>
</evidence>
<dbReference type="PIRSF" id="PIRSF000513">
    <property type="entry name" value="Thz_kinase"/>
    <property type="match status" value="1"/>
</dbReference>
<evidence type="ECO:0000256" key="5">
    <source>
        <dbReference type="ARBA" id="ARBA00022723"/>
    </source>
</evidence>
<accession>A0A857DGF2</accession>
<evidence type="ECO:0000256" key="7">
    <source>
        <dbReference type="ARBA" id="ARBA00022777"/>
    </source>
</evidence>
<dbReference type="UniPathway" id="UPA00060">
    <property type="reaction ID" value="UER00139"/>
</dbReference>